<gene>
    <name evidence="2" type="ORF">AVEN_176274_1</name>
</gene>
<evidence type="ECO:0000313" key="2">
    <source>
        <dbReference type="EMBL" id="GBN17651.1"/>
    </source>
</evidence>
<feature type="region of interest" description="Disordered" evidence="1">
    <location>
        <begin position="42"/>
        <end position="71"/>
    </location>
</feature>
<dbReference type="Proteomes" id="UP000499080">
    <property type="component" value="Unassembled WGS sequence"/>
</dbReference>
<accession>A0A4Y2LS71</accession>
<protein>
    <submittedName>
        <fullName evidence="2">Uncharacterized protein</fullName>
    </submittedName>
</protein>
<dbReference type="EMBL" id="BGPR01120090">
    <property type="protein sequence ID" value="GBN17651.1"/>
    <property type="molecule type" value="Genomic_DNA"/>
</dbReference>
<evidence type="ECO:0000313" key="3">
    <source>
        <dbReference type="Proteomes" id="UP000499080"/>
    </source>
</evidence>
<evidence type="ECO:0000256" key="1">
    <source>
        <dbReference type="SAM" id="MobiDB-lite"/>
    </source>
</evidence>
<keyword evidence="3" id="KW-1185">Reference proteome</keyword>
<dbReference type="AlphaFoldDB" id="A0A4Y2LS71"/>
<name>A0A4Y2LS71_ARAVE</name>
<reference evidence="2 3" key="1">
    <citation type="journal article" date="2019" name="Sci. Rep.">
        <title>Orb-weaving spider Araneus ventricosus genome elucidates the spidroin gene catalogue.</title>
        <authorList>
            <person name="Kono N."/>
            <person name="Nakamura H."/>
            <person name="Ohtoshi R."/>
            <person name="Moran D.A.P."/>
            <person name="Shinohara A."/>
            <person name="Yoshida Y."/>
            <person name="Fujiwara M."/>
            <person name="Mori M."/>
            <person name="Tomita M."/>
            <person name="Arakawa K."/>
        </authorList>
    </citation>
    <scope>NUCLEOTIDE SEQUENCE [LARGE SCALE GENOMIC DNA]</scope>
</reference>
<organism evidence="2 3">
    <name type="scientific">Araneus ventricosus</name>
    <name type="common">Orbweaver spider</name>
    <name type="synonym">Epeira ventricosa</name>
    <dbReference type="NCBI Taxonomy" id="182803"/>
    <lineage>
        <taxon>Eukaryota</taxon>
        <taxon>Metazoa</taxon>
        <taxon>Ecdysozoa</taxon>
        <taxon>Arthropoda</taxon>
        <taxon>Chelicerata</taxon>
        <taxon>Arachnida</taxon>
        <taxon>Araneae</taxon>
        <taxon>Araneomorphae</taxon>
        <taxon>Entelegynae</taxon>
        <taxon>Araneoidea</taxon>
        <taxon>Araneidae</taxon>
        <taxon>Araneus</taxon>
    </lineage>
</organism>
<proteinExistence type="predicted"/>
<sequence length="150" mass="16860">MRIGGRTGERVDELERFRSTTKEELGEDYGVSGLTGGVTLDDGQDTGEASLVSPTLLPLPPPNSSEKRDHELPRDLGMVKKIFPCCHEAYENTIGLPCLQVASISLCRQAKKREHFFRVFLMKLISFVEKDFQIHVWIVSLIAAYSFESE</sequence>
<comment type="caution">
    <text evidence="2">The sequence shown here is derived from an EMBL/GenBank/DDBJ whole genome shotgun (WGS) entry which is preliminary data.</text>
</comment>